<evidence type="ECO:0000259" key="1">
    <source>
        <dbReference type="Pfam" id="PF17920"/>
    </source>
</evidence>
<dbReference type="Pfam" id="PF17920">
    <property type="entry name" value="TetR_C_16"/>
    <property type="match status" value="1"/>
</dbReference>
<gene>
    <name evidence="2" type="ORF">GCM10017620_12750</name>
</gene>
<reference evidence="2" key="1">
    <citation type="journal article" date="2014" name="Int. J. Syst. Evol. Microbiol.">
        <title>Complete genome of a new Firmicutes species belonging to the dominant human colonic microbiota ('Ruminococcus bicirculans') reveals two chromosomes and a selective capacity to utilize plant glucans.</title>
        <authorList>
            <consortium name="NISC Comparative Sequencing Program"/>
            <person name="Wegmann U."/>
            <person name="Louis P."/>
            <person name="Goesmann A."/>
            <person name="Henrissat B."/>
            <person name="Duncan S.H."/>
            <person name="Flint H.J."/>
        </authorList>
    </citation>
    <scope>NUCLEOTIDE SEQUENCE</scope>
    <source>
        <strain evidence="2">VKM B-1499</strain>
    </source>
</reference>
<dbReference type="Proteomes" id="UP001143509">
    <property type="component" value="Unassembled WGS sequence"/>
</dbReference>
<dbReference type="SUPFAM" id="SSF48498">
    <property type="entry name" value="Tetracyclin repressor-like, C-terminal domain"/>
    <property type="match status" value="1"/>
</dbReference>
<dbReference type="Gene3D" id="1.10.357.10">
    <property type="entry name" value="Tetracycline Repressor, domain 2"/>
    <property type="match status" value="1"/>
</dbReference>
<accession>A0ABQ5T6T8</accession>
<feature type="domain" description="Tetracyclin repressor-like C-terminal" evidence="1">
    <location>
        <begin position="40"/>
        <end position="125"/>
    </location>
</feature>
<keyword evidence="3" id="KW-1185">Reference proteome</keyword>
<evidence type="ECO:0000313" key="2">
    <source>
        <dbReference type="EMBL" id="GLK48302.1"/>
    </source>
</evidence>
<protein>
    <recommendedName>
        <fullName evidence="1">Tetracyclin repressor-like C-terminal domain-containing protein</fullName>
    </recommendedName>
</protein>
<dbReference type="InterPro" id="IPR036271">
    <property type="entry name" value="Tet_transcr_reg_TetR-rel_C_sf"/>
</dbReference>
<evidence type="ECO:0000313" key="3">
    <source>
        <dbReference type="Proteomes" id="UP001143509"/>
    </source>
</evidence>
<organism evidence="2 3">
    <name type="scientific">Brevundimonas intermedia</name>
    <dbReference type="NCBI Taxonomy" id="74315"/>
    <lineage>
        <taxon>Bacteria</taxon>
        <taxon>Pseudomonadati</taxon>
        <taxon>Pseudomonadota</taxon>
        <taxon>Alphaproteobacteria</taxon>
        <taxon>Caulobacterales</taxon>
        <taxon>Caulobacteraceae</taxon>
        <taxon>Brevundimonas</taxon>
    </lineage>
</organism>
<proteinExistence type="predicted"/>
<sequence length="139" mass="15147">MVYRHFESKTDLFSQIFDQPVGREDGAEVLDEHGVVAQERIDDLILVAVRSASDPTARALICNIFERRLIPTLARALGGEGATERARLLLALAAGVEVVRDTPTAAEAQRDAMRPIMARIVREILAMSSPLNAVPARAS</sequence>
<reference evidence="2" key="2">
    <citation type="submission" date="2023-01" db="EMBL/GenBank/DDBJ databases">
        <authorList>
            <person name="Sun Q."/>
            <person name="Evtushenko L."/>
        </authorList>
    </citation>
    <scope>NUCLEOTIDE SEQUENCE</scope>
    <source>
        <strain evidence="2">VKM B-1499</strain>
    </source>
</reference>
<comment type="caution">
    <text evidence="2">The sequence shown here is derived from an EMBL/GenBank/DDBJ whole genome shotgun (WGS) entry which is preliminary data.</text>
</comment>
<name>A0ABQ5T6T8_9CAUL</name>
<dbReference type="InterPro" id="IPR041678">
    <property type="entry name" value="TetR_C_16"/>
</dbReference>
<dbReference type="EMBL" id="BSFD01000002">
    <property type="protein sequence ID" value="GLK48302.1"/>
    <property type="molecule type" value="Genomic_DNA"/>
</dbReference>